<organism evidence="1 2">
    <name type="scientific">Triticum urartu</name>
    <name type="common">Red wild einkorn</name>
    <name type="synonym">Crithodium urartu</name>
    <dbReference type="NCBI Taxonomy" id="4572"/>
    <lineage>
        <taxon>Eukaryota</taxon>
        <taxon>Viridiplantae</taxon>
        <taxon>Streptophyta</taxon>
        <taxon>Embryophyta</taxon>
        <taxon>Tracheophyta</taxon>
        <taxon>Spermatophyta</taxon>
        <taxon>Magnoliopsida</taxon>
        <taxon>Liliopsida</taxon>
        <taxon>Poales</taxon>
        <taxon>Poaceae</taxon>
        <taxon>BOP clade</taxon>
        <taxon>Pooideae</taxon>
        <taxon>Triticodae</taxon>
        <taxon>Triticeae</taxon>
        <taxon>Triticinae</taxon>
        <taxon>Triticum</taxon>
    </lineage>
</organism>
<sequence length="70" mass="7719">VVAVLRPCQPVHPSSWTISSNAAQVHGDDLVDDLGLAIRLGMKRRAHAELHARQPKEIPPDVAREHRVTV</sequence>
<evidence type="ECO:0000313" key="2">
    <source>
        <dbReference type="Proteomes" id="UP000015106"/>
    </source>
</evidence>
<name>A0A8R7TJV7_TRIUA</name>
<reference evidence="1" key="2">
    <citation type="submission" date="2018-03" db="EMBL/GenBank/DDBJ databases">
        <title>The Triticum urartu genome reveals the dynamic nature of wheat genome evolution.</title>
        <authorList>
            <person name="Ling H."/>
            <person name="Ma B."/>
            <person name="Shi X."/>
            <person name="Liu H."/>
            <person name="Dong L."/>
            <person name="Sun H."/>
            <person name="Cao Y."/>
            <person name="Gao Q."/>
            <person name="Zheng S."/>
            <person name="Li Y."/>
            <person name="Yu Y."/>
            <person name="Du H."/>
            <person name="Qi M."/>
            <person name="Li Y."/>
            <person name="Yu H."/>
            <person name="Cui Y."/>
            <person name="Wang N."/>
            <person name="Chen C."/>
            <person name="Wu H."/>
            <person name="Zhao Y."/>
            <person name="Zhang J."/>
            <person name="Li Y."/>
            <person name="Zhou W."/>
            <person name="Zhang B."/>
            <person name="Hu W."/>
            <person name="Eijk M."/>
            <person name="Tang J."/>
            <person name="Witsenboer H."/>
            <person name="Zhao S."/>
            <person name="Li Z."/>
            <person name="Zhang A."/>
            <person name="Wang D."/>
            <person name="Liang C."/>
        </authorList>
    </citation>
    <scope>NUCLEOTIDE SEQUENCE [LARGE SCALE GENOMIC DNA]</scope>
    <source>
        <strain evidence="1">cv. G1812</strain>
    </source>
</reference>
<accession>A0A8R7TJV7</accession>
<dbReference type="AlphaFoldDB" id="A0A8R7TJV7"/>
<reference evidence="1" key="3">
    <citation type="submission" date="2022-06" db="UniProtKB">
        <authorList>
            <consortium name="EnsemblPlants"/>
        </authorList>
    </citation>
    <scope>IDENTIFICATION</scope>
</reference>
<proteinExistence type="predicted"/>
<evidence type="ECO:0000313" key="1">
    <source>
        <dbReference type="EnsemblPlants" id="TuG1812G0200003923.01.T01.cds460983"/>
    </source>
</evidence>
<dbReference type="Proteomes" id="UP000015106">
    <property type="component" value="Chromosome 2"/>
</dbReference>
<reference evidence="2" key="1">
    <citation type="journal article" date="2013" name="Nature">
        <title>Draft genome of the wheat A-genome progenitor Triticum urartu.</title>
        <authorList>
            <person name="Ling H.Q."/>
            <person name="Zhao S."/>
            <person name="Liu D."/>
            <person name="Wang J."/>
            <person name="Sun H."/>
            <person name="Zhang C."/>
            <person name="Fan H."/>
            <person name="Li D."/>
            <person name="Dong L."/>
            <person name="Tao Y."/>
            <person name="Gao C."/>
            <person name="Wu H."/>
            <person name="Li Y."/>
            <person name="Cui Y."/>
            <person name="Guo X."/>
            <person name="Zheng S."/>
            <person name="Wang B."/>
            <person name="Yu K."/>
            <person name="Liang Q."/>
            <person name="Yang W."/>
            <person name="Lou X."/>
            <person name="Chen J."/>
            <person name="Feng M."/>
            <person name="Jian J."/>
            <person name="Zhang X."/>
            <person name="Luo G."/>
            <person name="Jiang Y."/>
            <person name="Liu J."/>
            <person name="Wang Z."/>
            <person name="Sha Y."/>
            <person name="Zhang B."/>
            <person name="Wu H."/>
            <person name="Tang D."/>
            <person name="Shen Q."/>
            <person name="Xue P."/>
            <person name="Zou S."/>
            <person name="Wang X."/>
            <person name="Liu X."/>
            <person name="Wang F."/>
            <person name="Yang Y."/>
            <person name="An X."/>
            <person name="Dong Z."/>
            <person name="Zhang K."/>
            <person name="Zhang X."/>
            <person name="Luo M.C."/>
            <person name="Dvorak J."/>
            <person name="Tong Y."/>
            <person name="Wang J."/>
            <person name="Yang H."/>
            <person name="Li Z."/>
            <person name="Wang D."/>
            <person name="Zhang A."/>
            <person name="Wang J."/>
        </authorList>
    </citation>
    <scope>NUCLEOTIDE SEQUENCE</scope>
    <source>
        <strain evidence="2">cv. G1812</strain>
    </source>
</reference>
<protein>
    <submittedName>
        <fullName evidence="1">Uncharacterized protein</fullName>
    </submittedName>
</protein>
<keyword evidence="2" id="KW-1185">Reference proteome</keyword>
<dbReference type="EnsemblPlants" id="TuG1812G0200003923.01.T01">
    <property type="protein sequence ID" value="TuG1812G0200003923.01.T01.cds460983"/>
    <property type="gene ID" value="TuG1812G0200003923.01"/>
</dbReference>
<dbReference type="Gramene" id="TuG1812G0200003923.01.T01">
    <property type="protein sequence ID" value="TuG1812G0200003923.01.T01.cds460983"/>
    <property type="gene ID" value="TuG1812G0200003923.01"/>
</dbReference>